<comment type="caution">
    <text evidence="1">The sequence shown here is derived from an EMBL/GenBank/DDBJ whole genome shotgun (WGS) entry which is preliminary data.</text>
</comment>
<protein>
    <submittedName>
        <fullName evidence="1">SAM-dependent methyltransferase</fullName>
    </submittedName>
</protein>
<dbReference type="InterPro" id="IPR029063">
    <property type="entry name" value="SAM-dependent_MTases_sf"/>
</dbReference>
<dbReference type="GO" id="GO:0032259">
    <property type="term" value="P:methylation"/>
    <property type="evidence" value="ECO:0007669"/>
    <property type="project" value="UniProtKB-KW"/>
</dbReference>
<proteinExistence type="predicted"/>
<sequence length="201" mass="21067">MNDALTAPAVARNRDAILAVLREVLPASGTVLEIASGSGEHAVHVAAALPGVDWLPSDPEPAARRSIAAHALRAGLGNIRPPLALDAAAAAWPVARVDGIVCINMIHIAPWAATAGLMAGAGRVLSERGILFLYGPFREADRPFAESNAAFDASLRGRDPAWGVRDLDAVAAEAARHGLDLIRRVAMPANNLSVIFERSNR</sequence>
<reference evidence="1 2" key="1">
    <citation type="submission" date="2024-06" db="EMBL/GenBank/DDBJ databases">
        <title>Genomics of switchgrass bacterial isolates.</title>
        <authorList>
            <person name="Shade A."/>
        </authorList>
    </citation>
    <scope>NUCLEOTIDE SEQUENCE [LARGE SCALE GENOMIC DNA]</scope>
    <source>
        <strain evidence="1 2">PvP084</strain>
    </source>
</reference>
<dbReference type="SUPFAM" id="SSF53335">
    <property type="entry name" value="S-adenosyl-L-methionine-dependent methyltransferases"/>
    <property type="match status" value="1"/>
</dbReference>
<keyword evidence="2" id="KW-1185">Reference proteome</keyword>
<dbReference type="Gene3D" id="3.40.50.150">
    <property type="entry name" value="Vaccinia Virus protein VP39"/>
    <property type="match status" value="1"/>
</dbReference>
<dbReference type="InterPro" id="IPR010342">
    <property type="entry name" value="DUF938"/>
</dbReference>
<name>A0ABV2NLX4_9HYPH</name>
<evidence type="ECO:0000313" key="2">
    <source>
        <dbReference type="Proteomes" id="UP001549119"/>
    </source>
</evidence>
<accession>A0ABV2NLX4</accession>
<dbReference type="Pfam" id="PF06080">
    <property type="entry name" value="DUF938"/>
    <property type="match status" value="1"/>
</dbReference>
<keyword evidence="1" id="KW-0489">Methyltransferase</keyword>
<dbReference type="PANTHER" id="PTHR20974">
    <property type="entry name" value="UPF0585 PROTEIN CG18661"/>
    <property type="match status" value="1"/>
</dbReference>
<dbReference type="GO" id="GO:0008168">
    <property type="term" value="F:methyltransferase activity"/>
    <property type="evidence" value="ECO:0007669"/>
    <property type="project" value="UniProtKB-KW"/>
</dbReference>
<dbReference type="PANTHER" id="PTHR20974:SF0">
    <property type="entry name" value="UPF0585 PROTEIN CG18661"/>
    <property type="match status" value="1"/>
</dbReference>
<organism evidence="1 2">
    <name type="scientific">Methylobacterium radiotolerans</name>
    <dbReference type="NCBI Taxonomy" id="31998"/>
    <lineage>
        <taxon>Bacteria</taxon>
        <taxon>Pseudomonadati</taxon>
        <taxon>Pseudomonadota</taxon>
        <taxon>Alphaproteobacteria</taxon>
        <taxon>Hyphomicrobiales</taxon>
        <taxon>Methylobacteriaceae</taxon>
        <taxon>Methylobacterium</taxon>
    </lineage>
</organism>
<dbReference type="EMBL" id="JBEPNW010000002">
    <property type="protein sequence ID" value="MET3867512.1"/>
    <property type="molecule type" value="Genomic_DNA"/>
</dbReference>
<gene>
    <name evidence="1" type="ORF">ABIC20_004821</name>
</gene>
<dbReference type="Proteomes" id="UP001549119">
    <property type="component" value="Unassembled WGS sequence"/>
</dbReference>
<evidence type="ECO:0000313" key="1">
    <source>
        <dbReference type="EMBL" id="MET3867512.1"/>
    </source>
</evidence>
<keyword evidence="1" id="KW-0808">Transferase</keyword>